<evidence type="ECO:0000259" key="2">
    <source>
        <dbReference type="PROSITE" id="PS50166"/>
    </source>
</evidence>
<keyword evidence="1" id="KW-0732">Signal</keyword>
<evidence type="ECO:0000313" key="4">
    <source>
        <dbReference type="Proteomes" id="UP000008561"/>
    </source>
</evidence>
<dbReference type="GO" id="GO:0006886">
    <property type="term" value="P:intracellular protein transport"/>
    <property type="evidence" value="ECO:0007669"/>
    <property type="project" value="InterPro"/>
</dbReference>
<keyword evidence="4" id="KW-1185">Reference proteome</keyword>
<reference evidence="3 4" key="1">
    <citation type="submission" date="2007-10" db="EMBL/GenBank/DDBJ databases">
        <title>Complete sequence of Desulfococcus oleovorans Hxd3.</title>
        <authorList>
            <consortium name="US DOE Joint Genome Institute"/>
            <person name="Copeland A."/>
            <person name="Lucas S."/>
            <person name="Lapidus A."/>
            <person name="Barry K."/>
            <person name="Glavina del Rio T."/>
            <person name="Dalin E."/>
            <person name="Tice H."/>
            <person name="Pitluck S."/>
            <person name="Kiss H."/>
            <person name="Brettin T."/>
            <person name="Bruce D."/>
            <person name="Detter J.C."/>
            <person name="Han C."/>
            <person name="Schmutz J."/>
            <person name="Larimer F."/>
            <person name="Land M."/>
            <person name="Hauser L."/>
            <person name="Kyrpides N."/>
            <person name="Kim E."/>
            <person name="Wawrik B."/>
            <person name="Richardson P."/>
        </authorList>
    </citation>
    <scope>NUCLEOTIDE SEQUENCE [LARGE SCALE GENOMIC DNA]</scope>
    <source>
        <strain evidence="4">DSM 6200 / JCM 39069 / Hxd3</strain>
    </source>
</reference>
<feature type="domain" description="Importin N-terminal" evidence="2">
    <location>
        <begin position="67"/>
        <end position="150"/>
    </location>
</feature>
<dbReference type="Proteomes" id="UP000008561">
    <property type="component" value="Chromosome"/>
</dbReference>
<dbReference type="HOGENOM" id="CLU_876408_0_0_7"/>
<accession>A8ZUE4</accession>
<dbReference type="GO" id="GO:0031267">
    <property type="term" value="F:small GTPase binding"/>
    <property type="evidence" value="ECO:0007669"/>
    <property type="project" value="InterPro"/>
</dbReference>
<proteinExistence type="predicted"/>
<name>A8ZUE4_DESOH</name>
<dbReference type="AlphaFoldDB" id="A8ZUE4"/>
<dbReference type="RefSeq" id="WP_012175588.1">
    <property type="nucleotide sequence ID" value="NC_009943.1"/>
</dbReference>
<dbReference type="PROSITE" id="PS50166">
    <property type="entry name" value="IMPORTIN_B_NT"/>
    <property type="match status" value="1"/>
</dbReference>
<feature type="chain" id="PRO_5002734861" description="Importin N-terminal domain-containing protein" evidence="1">
    <location>
        <begin position="30"/>
        <end position="317"/>
    </location>
</feature>
<dbReference type="EMBL" id="CP000859">
    <property type="protein sequence ID" value="ABW67976.1"/>
    <property type="molecule type" value="Genomic_DNA"/>
</dbReference>
<dbReference type="KEGG" id="dol:Dole_2172"/>
<evidence type="ECO:0000313" key="3">
    <source>
        <dbReference type="EMBL" id="ABW67976.1"/>
    </source>
</evidence>
<protein>
    <recommendedName>
        <fullName evidence="2">Importin N-terminal domain-containing protein</fullName>
    </recommendedName>
</protein>
<sequence>MSRKIIFKGNLRRIIPVFFIFLCISGANAGNQKISNSSTPPTNHGSELLENLRSSFGTGTIASQIRLQHQLSQYWESNPPSAEELTSLISDTKAPEAFRIYLAKVLRNKIKKQSFSTEATSNTYSKMRDIIANAANRPDFRAKLANVLTTVDQSDETVRAVTPLLLLDDESAAKAVSALCNTTNPLAVDTLYDFVTSSQDLMKTKPRALMAALPPLSTTDKDVLPVVNRVVNTTKNFDLYRSAIQALIHSKSSPAVLESIAKAFDVAPRFGKRQAQAELLSKAAARQHVQLFRGIKNELDTNTTETIEKLVGPNKAK</sequence>
<gene>
    <name evidence="3" type="ordered locus">Dole_2172</name>
</gene>
<organism evidence="3 4">
    <name type="scientific">Desulfosudis oleivorans (strain DSM 6200 / JCM 39069 / Hxd3)</name>
    <name type="common">Desulfococcus oleovorans</name>
    <dbReference type="NCBI Taxonomy" id="96561"/>
    <lineage>
        <taxon>Bacteria</taxon>
        <taxon>Pseudomonadati</taxon>
        <taxon>Thermodesulfobacteriota</taxon>
        <taxon>Desulfobacteria</taxon>
        <taxon>Desulfobacterales</taxon>
        <taxon>Desulfosudaceae</taxon>
        <taxon>Desulfosudis</taxon>
    </lineage>
</organism>
<dbReference type="InterPro" id="IPR001494">
    <property type="entry name" value="Importin-beta_N"/>
</dbReference>
<evidence type="ECO:0000256" key="1">
    <source>
        <dbReference type="SAM" id="SignalP"/>
    </source>
</evidence>
<feature type="signal peptide" evidence="1">
    <location>
        <begin position="1"/>
        <end position="29"/>
    </location>
</feature>